<dbReference type="PROSITE" id="PS51174">
    <property type="entry name" value="BARWIN_3"/>
    <property type="match status" value="1"/>
</dbReference>
<dbReference type="CDD" id="cd22191">
    <property type="entry name" value="DPBB_RlpA_EXP_N-like"/>
    <property type="match status" value="1"/>
</dbReference>
<protein>
    <recommendedName>
        <fullName evidence="2">Barwin domain-containing protein</fullName>
    </recommendedName>
</protein>
<dbReference type="Gene3D" id="2.40.40.10">
    <property type="entry name" value="RlpA-like domain"/>
    <property type="match status" value="1"/>
</dbReference>
<dbReference type="InterPro" id="IPR009009">
    <property type="entry name" value="RlpA-like_DPBB"/>
</dbReference>
<accession>A0A4T0FXK1</accession>
<keyword evidence="5" id="KW-1185">Reference proteome</keyword>
<dbReference type="Proteomes" id="UP000310189">
    <property type="component" value="Unassembled WGS sequence"/>
</dbReference>
<evidence type="ECO:0000313" key="3">
    <source>
        <dbReference type="EMBL" id="TIA84192.1"/>
    </source>
</evidence>
<dbReference type="Pfam" id="PF03330">
    <property type="entry name" value="DPBB_1"/>
    <property type="match status" value="1"/>
</dbReference>
<dbReference type="SUPFAM" id="SSF50685">
    <property type="entry name" value="Barwin-like endoglucanases"/>
    <property type="match status" value="1"/>
</dbReference>
<reference evidence="4 5" key="1">
    <citation type="submission" date="2019-03" db="EMBL/GenBank/DDBJ databases">
        <title>Sequencing 23 genomes of Wallemia ichthyophaga.</title>
        <authorList>
            <person name="Gostincar C."/>
        </authorList>
    </citation>
    <scope>NUCLEOTIDE SEQUENCE [LARGE SCALE GENOMIC DNA]</scope>
    <source>
        <strain evidence="4 5">EXF-5753</strain>
    </source>
</reference>
<dbReference type="PANTHER" id="PTHR31836:SF25">
    <property type="entry name" value="RLPA-LIKE PROTEIN DOUBLE-PSI BETA-BARREL DOMAIN-CONTAINING PROTEIN"/>
    <property type="match status" value="1"/>
</dbReference>
<name>A0A4T0FXK1_9BASI</name>
<dbReference type="InterPro" id="IPR036908">
    <property type="entry name" value="RlpA-like_sf"/>
</dbReference>
<dbReference type="InterPro" id="IPR001153">
    <property type="entry name" value="Barwin_dom"/>
</dbReference>
<dbReference type="GO" id="GO:0042742">
    <property type="term" value="P:defense response to bacterium"/>
    <property type="evidence" value="ECO:0007669"/>
    <property type="project" value="InterPro"/>
</dbReference>
<dbReference type="GO" id="GO:0050832">
    <property type="term" value="P:defense response to fungus"/>
    <property type="evidence" value="ECO:0007669"/>
    <property type="project" value="InterPro"/>
</dbReference>
<dbReference type="EMBL" id="SPNW01000182">
    <property type="protein sequence ID" value="TIA84192.1"/>
    <property type="molecule type" value="Genomic_DNA"/>
</dbReference>
<keyword evidence="1" id="KW-0732">Signal</keyword>
<evidence type="ECO:0000313" key="5">
    <source>
        <dbReference type="Proteomes" id="UP000310189"/>
    </source>
</evidence>
<dbReference type="PANTHER" id="PTHR31836">
    <property type="match status" value="1"/>
</dbReference>
<comment type="caution">
    <text evidence="4">The sequence shown here is derived from an EMBL/GenBank/DDBJ whole genome shotgun (WGS) entry which is preliminary data.</text>
</comment>
<proteinExistence type="predicted"/>
<dbReference type="AlphaFoldDB" id="A0A4T0FXK1"/>
<dbReference type="OrthoDB" id="623670at2759"/>
<evidence type="ECO:0000313" key="4">
    <source>
        <dbReference type="EMBL" id="TIA93609.1"/>
    </source>
</evidence>
<dbReference type="EMBL" id="SPNW01000001">
    <property type="protein sequence ID" value="TIA93609.1"/>
    <property type="molecule type" value="Genomic_DNA"/>
</dbReference>
<gene>
    <name evidence="4" type="ORF">E3P99_00001</name>
    <name evidence="3" type="ORF">E3P99_04133</name>
</gene>
<evidence type="ECO:0000259" key="2">
    <source>
        <dbReference type="PROSITE" id="PS51174"/>
    </source>
</evidence>
<evidence type="ECO:0000256" key="1">
    <source>
        <dbReference type="ARBA" id="ARBA00022729"/>
    </source>
</evidence>
<sequence>MNQGLCGKQVTIQNTSTGQTATATVQDTCPGCSAGSLDLSPSVFNQLGDASQGTLPINYWYN</sequence>
<organism evidence="4 5">
    <name type="scientific">Wallemia hederae</name>
    <dbReference type="NCBI Taxonomy" id="1540922"/>
    <lineage>
        <taxon>Eukaryota</taxon>
        <taxon>Fungi</taxon>
        <taxon>Dikarya</taxon>
        <taxon>Basidiomycota</taxon>
        <taxon>Wallemiomycotina</taxon>
        <taxon>Wallemiomycetes</taxon>
        <taxon>Wallemiales</taxon>
        <taxon>Wallemiaceae</taxon>
        <taxon>Wallemia</taxon>
    </lineage>
</organism>
<feature type="domain" description="Barwin" evidence="2">
    <location>
        <begin position="1"/>
        <end position="62"/>
    </location>
</feature>
<dbReference type="InterPro" id="IPR051477">
    <property type="entry name" value="Expansin_CellWall"/>
</dbReference>